<dbReference type="Proteomes" id="UP000005167">
    <property type="component" value="Unassembled WGS sequence"/>
</dbReference>
<sequence length="68" mass="7401">MPAPGAIVLLEDGVQVGLHLGNATLNRHTRFRHAYLLIIRVFDSLCGASGANTRAPHETAFIWQSTDC</sequence>
<protein>
    <submittedName>
        <fullName evidence="1">Uncharacterized protein</fullName>
    </submittedName>
</protein>
<evidence type="ECO:0000313" key="2">
    <source>
        <dbReference type="Proteomes" id="UP000005167"/>
    </source>
</evidence>
<accession>G2FHM7</accession>
<reference evidence="1 2" key="1">
    <citation type="journal article" date="2011" name="ISME J.">
        <title>The endosymbionts of the deep-sea tubeworms Riftia pachyptila and Tevnia jerichonana share an identical physiology as revealed by proteogenomic analyses.</title>
        <authorList>
            <person name="Gardebrecht A."/>
            <person name="Markert S."/>
            <person name="Felbeck H."/>
            <person name="Thuermer A."/>
            <person name="Albrecht D."/>
            <person name="Wollherr A."/>
            <person name="Kabisch J."/>
            <person name="Lehmann R."/>
            <person name="Daniel R."/>
            <person name="Liesegang H."/>
            <person name="Hecker M."/>
            <person name="Sievert S.M."/>
            <person name="Schweder T."/>
        </authorList>
    </citation>
    <scope>NUCLEOTIDE SEQUENCE [LARGE SCALE GENOMIC DNA]</scope>
</reference>
<organism evidence="1 2">
    <name type="scientific">endosymbiont of Tevnia jerichonana</name>
    <name type="common">vent Tica</name>
    <dbReference type="NCBI Taxonomy" id="1049564"/>
    <lineage>
        <taxon>Bacteria</taxon>
        <taxon>Pseudomonadati</taxon>
        <taxon>Pseudomonadota</taxon>
        <taxon>Gammaproteobacteria</taxon>
        <taxon>sulfur-oxidizing symbionts</taxon>
    </lineage>
</organism>
<gene>
    <name evidence="1" type="ORF">TevJSym_aw00200</name>
</gene>
<dbReference type="AlphaFoldDB" id="G2FHM7"/>
<evidence type="ECO:0000313" key="1">
    <source>
        <dbReference type="EMBL" id="EGW53671.1"/>
    </source>
</evidence>
<keyword evidence="2" id="KW-1185">Reference proteome</keyword>
<proteinExistence type="predicted"/>
<comment type="caution">
    <text evidence="1">The sequence shown here is derived from an EMBL/GenBank/DDBJ whole genome shotgun (WGS) entry which is preliminary data.</text>
</comment>
<dbReference type="EMBL" id="AFZB01000023">
    <property type="protein sequence ID" value="EGW53671.1"/>
    <property type="molecule type" value="Genomic_DNA"/>
</dbReference>
<name>G2FHM7_9GAMM</name>